<keyword evidence="3" id="KW-1185">Reference proteome</keyword>
<dbReference type="SUPFAM" id="SSF53474">
    <property type="entry name" value="alpha/beta-Hydrolases"/>
    <property type="match status" value="1"/>
</dbReference>
<name>A0ABX2EMY5_9BURK</name>
<keyword evidence="1" id="KW-0732">Signal</keyword>
<dbReference type="Gene3D" id="3.40.50.1820">
    <property type="entry name" value="alpha/beta hydrolase"/>
    <property type="match status" value="1"/>
</dbReference>
<accession>A0ABX2EMY5</accession>
<dbReference type="RefSeq" id="WP_173128177.1">
    <property type="nucleotide sequence ID" value="NZ_JABRWJ010000007.1"/>
</dbReference>
<organism evidence="2 3">
    <name type="scientific">Pseudaquabacterium terrae</name>
    <dbReference type="NCBI Taxonomy" id="2732868"/>
    <lineage>
        <taxon>Bacteria</taxon>
        <taxon>Pseudomonadati</taxon>
        <taxon>Pseudomonadota</taxon>
        <taxon>Betaproteobacteria</taxon>
        <taxon>Burkholderiales</taxon>
        <taxon>Sphaerotilaceae</taxon>
        <taxon>Pseudaquabacterium</taxon>
    </lineage>
</organism>
<evidence type="ECO:0000313" key="3">
    <source>
        <dbReference type="Proteomes" id="UP000737171"/>
    </source>
</evidence>
<reference evidence="2 3" key="1">
    <citation type="submission" date="2020-05" db="EMBL/GenBank/DDBJ databases">
        <title>Aquincola sp. isolate from soil.</title>
        <authorList>
            <person name="Han J."/>
            <person name="Kim D.-U."/>
        </authorList>
    </citation>
    <scope>NUCLEOTIDE SEQUENCE [LARGE SCALE GENOMIC DNA]</scope>
    <source>
        <strain evidence="2 3">S2</strain>
    </source>
</reference>
<feature type="signal peptide" evidence="1">
    <location>
        <begin position="1"/>
        <end position="22"/>
    </location>
</feature>
<evidence type="ECO:0000256" key="1">
    <source>
        <dbReference type="SAM" id="SignalP"/>
    </source>
</evidence>
<protein>
    <recommendedName>
        <fullName evidence="4">Alpha/beta hydrolase</fullName>
    </recommendedName>
</protein>
<comment type="caution">
    <text evidence="2">The sequence shown here is derived from an EMBL/GenBank/DDBJ whole genome shotgun (WGS) entry which is preliminary data.</text>
</comment>
<feature type="chain" id="PRO_5046089974" description="Alpha/beta hydrolase" evidence="1">
    <location>
        <begin position="23"/>
        <end position="356"/>
    </location>
</feature>
<proteinExistence type="predicted"/>
<dbReference type="InterPro" id="IPR029058">
    <property type="entry name" value="AB_hydrolase_fold"/>
</dbReference>
<evidence type="ECO:0008006" key="4">
    <source>
        <dbReference type="Google" id="ProtNLM"/>
    </source>
</evidence>
<dbReference type="Proteomes" id="UP000737171">
    <property type="component" value="Unassembled WGS sequence"/>
</dbReference>
<sequence>MKNLRTCLAALALLSASHAAQAQPTCVYPQPEPCLYQSAITYPTAFVDFTLPDASRNGHLVPIRVRYPVGAGGARPVVLWNHGGATNPTGHHGSVERSESFAAAGYIVIHIARVDVANPGAADLAACVSGGVMTSVGAVGEALQACKTWLGFHVHGPLNNAFIASVLPQYQVGMLPGFNGTPDRTRMVVGGWSGGTESMLNIAGVALQLGLLRVAPTPIAGVIGFFGDAPRGPTYAGFNSGIGEDAYYAIDARPYLMFSGRGDETGEPAESRTVSWLASTPGGKLLSWDNAAEANHGTIDIGECDTVLRANHCRWMRALGVAFLDAVLAQRQQAIDWLASDAYRTLTGGVIELHRR</sequence>
<dbReference type="EMBL" id="JABRWJ010000007">
    <property type="protein sequence ID" value="NRF70054.1"/>
    <property type="molecule type" value="Genomic_DNA"/>
</dbReference>
<evidence type="ECO:0000313" key="2">
    <source>
        <dbReference type="EMBL" id="NRF70054.1"/>
    </source>
</evidence>
<gene>
    <name evidence="2" type="ORF">HLB44_23905</name>
</gene>